<organism evidence="2 3">
    <name type="scientific">Iodobacter arcticus</name>
    <dbReference type="NCBI Taxonomy" id="590593"/>
    <lineage>
        <taxon>Bacteria</taxon>
        <taxon>Pseudomonadati</taxon>
        <taxon>Pseudomonadota</taxon>
        <taxon>Betaproteobacteria</taxon>
        <taxon>Neisseriales</taxon>
        <taxon>Chitinibacteraceae</taxon>
        <taxon>Iodobacter</taxon>
    </lineage>
</organism>
<gene>
    <name evidence="2" type="ORF">ACFQNF_09725</name>
</gene>
<keyword evidence="1" id="KW-0472">Membrane</keyword>
<name>A0ABW2QWX6_9NEIS</name>
<evidence type="ECO:0000313" key="3">
    <source>
        <dbReference type="Proteomes" id="UP001596473"/>
    </source>
</evidence>
<reference evidence="3" key="1">
    <citation type="journal article" date="2019" name="Int. J. Syst. Evol. Microbiol.">
        <title>The Global Catalogue of Microorganisms (GCM) 10K type strain sequencing project: providing services to taxonomists for standard genome sequencing and annotation.</title>
        <authorList>
            <consortium name="The Broad Institute Genomics Platform"/>
            <consortium name="The Broad Institute Genome Sequencing Center for Infectious Disease"/>
            <person name="Wu L."/>
            <person name="Ma J."/>
        </authorList>
    </citation>
    <scope>NUCLEOTIDE SEQUENCE [LARGE SCALE GENOMIC DNA]</scope>
    <source>
        <strain evidence="3">CCUG 62945</strain>
    </source>
</reference>
<proteinExistence type="predicted"/>
<protein>
    <submittedName>
        <fullName evidence="2">Uncharacterized protein</fullName>
    </submittedName>
</protein>
<evidence type="ECO:0000313" key="2">
    <source>
        <dbReference type="EMBL" id="MFC7420162.1"/>
    </source>
</evidence>
<feature type="transmembrane region" description="Helical" evidence="1">
    <location>
        <begin position="73"/>
        <end position="99"/>
    </location>
</feature>
<dbReference type="EMBL" id="JBHTBQ010000014">
    <property type="protein sequence ID" value="MFC7420162.1"/>
    <property type="molecule type" value="Genomic_DNA"/>
</dbReference>
<comment type="caution">
    <text evidence="2">The sequence shown here is derived from an EMBL/GenBank/DDBJ whole genome shotgun (WGS) entry which is preliminary data.</text>
</comment>
<keyword evidence="3" id="KW-1185">Reference proteome</keyword>
<evidence type="ECO:0000256" key="1">
    <source>
        <dbReference type="SAM" id="Phobius"/>
    </source>
</evidence>
<keyword evidence="1" id="KW-0812">Transmembrane</keyword>
<dbReference type="RefSeq" id="WP_380187789.1">
    <property type="nucleotide sequence ID" value="NZ_JBHTBQ010000014.1"/>
</dbReference>
<feature type="transmembrane region" description="Helical" evidence="1">
    <location>
        <begin position="12"/>
        <end position="32"/>
    </location>
</feature>
<dbReference type="Proteomes" id="UP001596473">
    <property type="component" value="Unassembled WGS sequence"/>
</dbReference>
<keyword evidence="1" id="KW-1133">Transmembrane helix</keyword>
<sequence>MKIRDQNEKKKMNLLFVWMIIAIPGLVINFLIHKWSLKKQTKKSSEIWLLIMNGVLLSPLMGIAIFSGSDGGYGAGLGAVLIPIANTGLSVLFIIYVALSDRPEPATLPLGTSNSESDQS</sequence>
<accession>A0ABW2QWX6</accession>
<feature type="transmembrane region" description="Helical" evidence="1">
    <location>
        <begin position="47"/>
        <end position="66"/>
    </location>
</feature>